<dbReference type="Proteomes" id="UP000056453">
    <property type="component" value="Unassembled WGS sequence"/>
</dbReference>
<sequence>MKVQAIKQASTLTTLENWGAVNTAESGDPTTSGLQVVIAGREKIDTGVFECTPGVYRRGVEQAEVMHFIAGSGSFTEDGQETIHFTQGDTLFFEANTKGVWQIDEAIRKIYVIF</sequence>
<proteinExistence type="predicted"/>
<keyword evidence="4" id="KW-1185">Reference proteome</keyword>
<evidence type="ECO:0000313" key="2">
    <source>
        <dbReference type="EMBL" id="KVG64044.1"/>
    </source>
</evidence>
<dbReference type="Gene3D" id="2.60.120.10">
    <property type="entry name" value="Jelly Rolls"/>
    <property type="match status" value="1"/>
</dbReference>
<dbReference type="EMBL" id="LOXM01000151">
    <property type="protein sequence ID" value="KVG64044.1"/>
    <property type="molecule type" value="Genomic_DNA"/>
</dbReference>
<dbReference type="Pfam" id="PF05899">
    <property type="entry name" value="Cupin_3"/>
    <property type="match status" value="1"/>
</dbReference>
<organism evidence="2 5">
    <name type="scientific">Burkholderia ubonensis</name>
    <dbReference type="NCBI Taxonomy" id="101571"/>
    <lineage>
        <taxon>Bacteria</taxon>
        <taxon>Pseudomonadati</taxon>
        <taxon>Pseudomonadota</taxon>
        <taxon>Betaproteobacteria</taxon>
        <taxon>Burkholderiales</taxon>
        <taxon>Burkholderiaceae</taxon>
        <taxon>Burkholderia</taxon>
        <taxon>Burkholderia cepacia complex</taxon>
    </lineage>
</organism>
<dbReference type="Proteomes" id="UP000064029">
    <property type="component" value="Unassembled WGS sequence"/>
</dbReference>
<dbReference type="CDD" id="cd02227">
    <property type="entry name" value="cupin_TM1112-like"/>
    <property type="match status" value="1"/>
</dbReference>
<dbReference type="OrthoDB" id="9799053at2"/>
<feature type="domain" description="(S)-ureidoglycine aminohydrolase cupin" evidence="1">
    <location>
        <begin position="43"/>
        <end position="111"/>
    </location>
</feature>
<evidence type="ECO:0000259" key="1">
    <source>
        <dbReference type="Pfam" id="PF05899"/>
    </source>
</evidence>
<dbReference type="PANTHER" id="PTHR40943">
    <property type="entry name" value="CYTOPLASMIC PROTEIN-RELATED"/>
    <property type="match status" value="1"/>
</dbReference>
<accession>A0A104T8L3</accession>
<dbReference type="InterPro" id="IPR011051">
    <property type="entry name" value="RmlC_Cupin_sf"/>
</dbReference>
<reference evidence="4 5" key="1">
    <citation type="submission" date="2015-11" db="EMBL/GenBank/DDBJ databases">
        <title>Expanding the genomic diversity of Burkholderia species for the development of highly accurate diagnostics.</title>
        <authorList>
            <person name="Sahl J."/>
            <person name="Keim P."/>
            <person name="Wagner D."/>
        </authorList>
    </citation>
    <scope>NUCLEOTIDE SEQUENCE [LARGE SCALE GENOMIC DNA]</scope>
    <source>
        <strain evidence="3 4">MSMB1808WGS</strain>
        <strain evidence="2 5">MSMB2036</strain>
    </source>
</reference>
<comment type="caution">
    <text evidence="2">The sequence shown here is derived from an EMBL/GenBank/DDBJ whole genome shotgun (WGS) entry which is preliminary data.</text>
</comment>
<evidence type="ECO:0000313" key="5">
    <source>
        <dbReference type="Proteomes" id="UP000064029"/>
    </source>
</evidence>
<protein>
    <recommendedName>
        <fullName evidence="1">(S)-ureidoglycine aminohydrolase cupin domain-containing protein</fullName>
    </recommendedName>
</protein>
<evidence type="ECO:0000313" key="4">
    <source>
        <dbReference type="Proteomes" id="UP000056453"/>
    </source>
</evidence>
<dbReference type="InterPro" id="IPR008579">
    <property type="entry name" value="UGlyAH_Cupin_dom"/>
</dbReference>
<dbReference type="RefSeq" id="WP_059752951.1">
    <property type="nucleotide sequence ID" value="NZ_LOXM01000151.1"/>
</dbReference>
<name>A0A104T8L3_9BURK</name>
<dbReference type="SUPFAM" id="SSF51182">
    <property type="entry name" value="RmlC-like cupins"/>
    <property type="match status" value="1"/>
</dbReference>
<gene>
    <name evidence="2" type="ORF">WJ33_27510</name>
    <name evidence="3" type="ORF">WJ96_01195</name>
</gene>
<dbReference type="InterPro" id="IPR014710">
    <property type="entry name" value="RmlC-like_jellyroll"/>
</dbReference>
<dbReference type="PANTHER" id="PTHR40943:SF1">
    <property type="entry name" value="CYTOPLASMIC PROTEIN"/>
    <property type="match status" value="1"/>
</dbReference>
<dbReference type="EMBL" id="LPBJ01000104">
    <property type="protein sequence ID" value="KVP87615.1"/>
    <property type="molecule type" value="Genomic_DNA"/>
</dbReference>
<dbReference type="AlphaFoldDB" id="A0A104T8L3"/>
<evidence type="ECO:0000313" key="3">
    <source>
        <dbReference type="EMBL" id="KVP87615.1"/>
    </source>
</evidence>